<dbReference type="Pfam" id="PF20256">
    <property type="entry name" value="MoCoBD_2"/>
    <property type="match status" value="1"/>
</dbReference>
<evidence type="ECO:0000313" key="5">
    <source>
        <dbReference type="Proteomes" id="UP000199515"/>
    </source>
</evidence>
<organism evidence="4 5">
    <name type="scientific">Amycolatopsis xylanica</name>
    <dbReference type="NCBI Taxonomy" id="589385"/>
    <lineage>
        <taxon>Bacteria</taxon>
        <taxon>Bacillati</taxon>
        <taxon>Actinomycetota</taxon>
        <taxon>Actinomycetes</taxon>
        <taxon>Pseudonocardiales</taxon>
        <taxon>Pseudonocardiaceae</taxon>
        <taxon>Amycolatopsis</taxon>
    </lineage>
</organism>
<dbReference type="InterPro" id="IPR016208">
    <property type="entry name" value="Ald_Oxase/xanthine_DH-like"/>
</dbReference>
<dbReference type="AlphaFoldDB" id="A0A1H3NNY9"/>
<protein>
    <submittedName>
        <fullName evidence="4">Xanthine dehydrogenase YagR molybdenum-binding subunit</fullName>
    </submittedName>
</protein>
<reference evidence="4 5" key="1">
    <citation type="submission" date="2016-10" db="EMBL/GenBank/DDBJ databases">
        <authorList>
            <person name="de Groot N.N."/>
        </authorList>
    </citation>
    <scope>NUCLEOTIDE SEQUENCE [LARGE SCALE GENOMIC DNA]</scope>
    <source>
        <strain evidence="4 5">CPCC 202699</strain>
    </source>
</reference>
<dbReference type="InterPro" id="IPR036856">
    <property type="entry name" value="Ald_Oxase/Xan_DH_a/b_sf"/>
</dbReference>
<feature type="domain" description="Aldehyde oxidase/xanthine dehydrogenase a/b hammerhead" evidence="3">
    <location>
        <begin position="19"/>
        <end position="127"/>
    </location>
</feature>
<dbReference type="Proteomes" id="UP000199515">
    <property type="component" value="Unassembled WGS sequence"/>
</dbReference>
<evidence type="ECO:0000259" key="3">
    <source>
        <dbReference type="SMART" id="SM01008"/>
    </source>
</evidence>
<evidence type="ECO:0000256" key="2">
    <source>
        <dbReference type="ARBA" id="ARBA00023002"/>
    </source>
</evidence>
<sequence>MSSPLGKEIDRFEARLKVTGRALYAADNNVTGLAYGYLVTSTIGLGTVTAMDTAAAAGSPGVLAVYTPFNPLKLFAYGGDQNDESTPPLQDTGVRYHGQVIGLVVAETFEQARDAAALVTVSYDAKPPAASFPAALPNATPIKNSPTAGVLAPGVTSIADAIAASPVTVTAMYTTAAQNHNPMEPHATVAVWTGDHLTLYTATQGTPLVVSRMSKTLGVDAAKIHVLNPFQGGAFGCKWGNWAHTPLTAAAARELGRPVKTVLTREQLFTVVGHRAFSSQIVTLGAAADGTLNAIKHDGVSSRSASANFQENAGNISLNTYASPNIEINRKTVTLDSPATTIMRAPSDATGSFALESALDELALKLGMDPLALRQKNNSTVAATSKKPFSGKHLDECYRIGAEAFGWSRRNPVPGSVVDGDWLVGMGMGTAFFSAGRGAASIKIRLRADGTAVVSGTGSDSGTGQATVYCIVGADSLGIPLKQVTADFGDSAAPVNANAGGSASTASNGTAVQVAADAVKAELLKVANEHPPFQGKNPVYERGFVKADGVSMSFGSLLTSLNMAEVEATATSPKNPDTVHQFMSFGAHFVEVRVHRRTREPRVSRVVSVMDAGRIVNAKAARNQIMGGVIMGIGAALLEDMRLEPTGRIANANLAGYLVPVNADIPELDVRFLGIPDPLISPLGARGIGELGIVGVTGAVANAVFNATGKRVRDLPITCERLQE</sequence>
<dbReference type="Gene3D" id="3.30.365.10">
    <property type="entry name" value="Aldehyde oxidase/xanthine dehydrogenase, molybdopterin binding domain"/>
    <property type="match status" value="4"/>
</dbReference>
<dbReference type="Gene3D" id="3.90.1170.50">
    <property type="entry name" value="Aldehyde oxidase/xanthine dehydrogenase, a/b hammerhead"/>
    <property type="match status" value="1"/>
</dbReference>
<dbReference type="SUPFAM" id="SSF54665">
    <property type="entry name" value="CO dehydrogenase molybdoprotein N-domain-like"/>
    <property type="match status" value="1"/>
</dbReference>
<proteinExistence type="predicted"/>
<evidence type="ECO:0000256" key="1">
    <source>
        <dbReference type="ARBA" id="ARBA00022505"/>
    </source>
</evidence>
<dbReference type="InterPro" id="IPR046867">
    <property type="entry name" value="AldOxase/xan_DH_MoCoBD2"/>
</dbReference>
<dbReference type="Pfam" id="PF02738">
    <property type="entry name" value="MoCoBD_1"/>
    <property type="match status" value="1"/>
</dbReference>
<accession>A0A1H3NNY9</accession>
<gene>
    <name evidence="4" type="ORF">SAMN05421504_107395</name>
</gene>
<keyword evidence="5" id="KW-1185">Reference proteome</keyword>
<dbReference type="GO" id="GO:0016491">
    <property type="term" value="F:oxidoreductase activity"/>
    <property type="evidence" value="ECO:0007669"/>
    <property type="project" value="UniProtKB-KW"/>
</dbReference>
<keyword evidence="1" id="KW-0500">Molybdenum</keyword>
<dbReference type="OrthoDB" id="135295at2"/>
<dbReference type="InterPro" id="IPR008274">
    <property type="entry name" value="AldOxase/xan_DH_MoCoBD1"/>
</dbReference>
<keyword evidence="2" id="KW-0560">Oxidoreductase</keyword>
<dbReference type="EMBL" id="FNON01000007">
    <property type="protein sequence ID" value="SDY90631.1"/>
    <property type="molecule type" value="Genomic_DNA"/>
</dbReference>
<dbReference type="SUPFAM" id="SSF56003">
    <property type="entry name" value="Molybdenum cofactor-binding domain"/>
    <property type="match status" value="1"/>
</dbReference>
<dbReference type="Pfam" id="PF01315">
    <property type="entry name" value="Ald_Xan_dh_C"/>
    <property type="match status" value="1"/>
</dbReference>
<name>A0A1H3NNY9_9PSEU</name>
<dbReference type="InterPro" id="IPR037165">
    <property type="entry name" value="AldOxase/xan_DH_Mopterin-bd_sf"/>
</dbReference>
<dbReference type="PANTHER" id="PTHR11908">
    <property type="entry name" value="XANTHINE DEHYDROGENASE"/>
    <property type="match status" value="1"/>
</dbReference>
<dbReference type="RefSeq" id="WP_091294932.1">
    <property type="nucleotide sequence ID" value="NZ_FNON01000007.1"/>
</dbReference>
<dbReference type="STRING" id="589385.SAMN05421504_107395"/>
<dbReference type="SMART" id="SM01008">
    <property type="entry name" value="Ald_Xan_dh_C"/>
    <property type="match status" value="1"/>
</dbReference>
<dbReference type="InterPro" id="IPR000674">
    <property type="entry name" value="Ald_Oxase/Xan_DH_a/b"/>
</dbReference>
<evidence type="ECO:0000313" key="4">
    <source>
        <dbReference type="EMBL" id="SDY90631.1"/>
    </source>
</evidence>
<dbReference type="GO" id="GO:0005506">
    <property type="term" value="F:iron ion binding"/>
    <property type="evidence" value="ECO:0007669"/>
    <property type="project" value="InterPro"/>
</dbReference>
<dbReference type="PANTHER" id="PTHR11908:SF132">
    <property type="entry name" value="ALDEHYDE OXIDASE 1-RELATED"/>
    <property type="match status" value="1"/>
</dbReference>